<feature type="transmembrane region" description="Helical" evidence="11">
    <location>
        <begin position="273"/>
        <end position="289"/>
    </location>
</feature>
<keyword evidence="3" id="KW-1003">Cell membrane</keyword>
<dbReference type="SUPFAM" id="SSF51261">
    <property type="entry name" value="Duplicated hybrid motif"/>
    <property type="match status" value="1"/>
</dbReference>
<evidence type="ECO:0000256" key="8">
    <source>
        <dbReference type="ARBA" id="ARBA00022989"/>
    </source>
</evidence>
<dbReference type="PROSITE" id="PS51098">
    <property type="entry name" value="PTS_EIIB_TYPE_1"/>
    <property type="match status" value="1"/>
</dbReference>
<dbReference type="Pfam" id="PF02378">
    <property type="entry name" value="PTS_EIIC"/>
    <property type="match status" value="1"/>
</dbReference>
<dbReference type="InterPro" id="IPR010974">
    <property type="entry name" value="PTS_IIBC_nag"/>
</dbReference>
<dbReference type="PANTHER" id="PTHR30009:SF4">
    <property type="entry name" value="PTS SYSTEM N-ACETYLGLUCOSAMINE-SPECIFIC EIICBA COMPONENT"/>
    <property type="match status" value="1"/>
</dbReference>
<feature type="transmembrane region" description="Helical" evidence="11">
    <location>
        <begin position="111"/>
        <end position="131"/>
    </location>
</feature>
<feature type="transmembrane region" description="Helical" evidence="11">
    <location>
        <begin position="151"/>
        <end position="175"/>
    </location>
</feature>
<dbReference type="InterPro" id="IPR003352">
    <property type="entry name" value="PTS_EIIC"/>
</dbReference>
<dbReference type="InterPro" id="IPR036878">
    <property type="entry name" value="Glu_permease_IIB"/>
</dbReference>
<feature type="domain" description="PTS EIIC type-1" evidence="14">
    <location>
        <begin position="1"/>
        <end position="383"/>
    </location>
</feature>
<evidence type="ECO:0000313" key="15">
    <source>
        <dbReference type="EMBL" id="CAH0416634.1"/>
    </source>
</evidence>
<dbReference type="InterPro" id="IPR013013">
    <property type="entry name" value="PTS_EIIC_1"/>
</dbReference>
<dbReference type="InterPro" id="IPR050429">
    <property type="entry name" value="PTS_Glucose_EIICBA"/>
</dbReference>
<keyword evidence="9 11" id="KW-0472">Membrane</keyword>
<evidence type="ECO:0000259" key="14">
    <source>
        <dbReference type="PROSITE" id="PS51103"/>
    </source>
</evidence>
<feature type="domain" description="PTS EIIB type-1" evidence="13">
    <location>
        <begin position="416"/>
        <end position="499"/>
    </location>
</feature>
<accession>A0ABM8Z5L8</accession>
<evidence type="ECO:0000256" key="5">
    <source>
        <dbReference type="ARBA" id="ARBA00022679"/>
    </source>
</evidence>
<evidence type="ECO:0000256" key="2">
    <source>
        <dbReference type="ARBA" id="ARBA00022448"/>
    </source>
</evidence>
<feature type="domain" description="PTS EIIA type-1" evidence="12">
    <location>
        <begin position="543"/>
        <end position="647"/>
    </location>
</feature>
<keyword evidence="6" id="KW-0598">Phosphotransferase system</keyword>
<keyword evidence="16" id="KW-1185">Reference proteome</keyword>
<dbReference type="NCBIfam" id="TIGR00830">
    <property type="entry name" value="PTBA"/>
    <property type="match status" value="1"/>
</dbReference>
<dbReference type="Proteomes" id="UP000789707">
    <property type="component" value="Unassembled WGS sequence"/>
</dbReference>
<organism evidence="15 16">
    <name type="scientific">Periweissella fabaria</name>
    <dbReference type="NCBI Taxonomy" id="546157"/>
    <lineage>
        <taxon>Bacteria</taxon>
        <taxon>Bacillati</taxon>
        <taxon>Bacillota</taxon>
        <taxon>Bacilli</taxon>
        <taxon>Lactobacillales</taxon>
        <taxon>Lactobacillaceae</taxon>
        <taxon>Periweissella</taxon>
    </lineage>
</organism>
<keyword evidence="5 15" id="KW-0808">Transferase</keyword>
<dbReference type="Gene3D" id="2.70.70.10">
    <property type="entry name" value="Glucose Permease (Domain IIA)"/>
    <property type="match status" value="1"/>
</dbReference>
<comment type="caution">
    <text evidence="15">The sequence shown here is derived from an EMBL/GenBank/DDBJ whole genome shotgun (WGS) entry which is preliminary data.</text>
</comment>
<evidence type="ECO:0000256" key="11">
    <source>
        <dbReference type="SAM" id="Phobius"/>
    </source>
</evidence>
<evidence type="ECO:0000259" key="13">
    <source>
        <dbReference type="PROSITE" id="PS51098"/>
    </source>
</evidence>
<dbReference type="InterPro" id="IPR001996">
    <property type="entry name" value="PTS_IIB_1"/>
</dbReference>
<feature type="transmembrane region" description="Helical" evidence="11">
    <location>
        <begin position="242"/>
        <end position="261"/>
    </location>
</feature>
<feature type="transmembrane region" description="Helical" evidence="11">
    <location>
        <begin position="295"/>
        <end position="320"/>
    </location>
</feature>
<comment type="subcellular location">
    <subcellularLocation>
        <location evidence="1">Cell membrane</location>
        <topology evidence="1">Multi-pass membrane protein</topology>
    </subcellularLocation>
</comment>
<reference evidence="15 16" key="1">
    <citation type="submission" date="2021-11" db="EMBL/GenBank/DDBJ databases">
        <authorList>
            <person name="Depoorter E."/>
        </authorList>
    </citation>
    <scope>NUCLEOTIDE SEQUENCE [LARGE SCALE GENOMIC DNA]</scope>
    <source>
        <strain evidence="15 16">LMG 24289</strain>
    </source>
</reference>
<evidence type="ECO:0000259" key="12">
    <source>
        <dbReference type="PROSITE" id="PS51093"/>
    </source>
</evidence>
<keyword evidence="2" id="KW-0813">Transport</keyword>
<protein>
    <submittedName>
        <fullName evidence="15">PTS system glucose-specific EIICBA component</fullName>
        <ecNumber evidence="15">2.7.1.199</ecNumber>
    </submittedName>
</protein>
<sequence length="672" mass="72043">MKEYFQKMGRSLMLPIAILPAASILVGVGNWLASLKAGFVAQFMIAGGNAILGVLPYLFAIGLALGMSKKRDGAAALAGFVALTIPLQVLSPANMALLFDKPVSHINPAFSAIQGNVLIGIIAGLIAAAMFDNFSEVKLPQAISFFSGKRLVPILTAVVMLVVSLLMLVIWPPIFTALVDFGKLVVNLGPAGAGLYGFFNRLLIPTGLHHALNSVFWFNVANINDIFNFLHGTGVKGITGRYQAGFFPIMMFGLPAGALAIYHQARPAQKKRVGSLMLASAFASFFTGVTEPLEFSFMFVAWPLYVVHAVLTGVSMFIAASFHWTNGFAFSAGLVDFVLDYHLPLANKPYMLIVLGLFMAVLYYVSFTFMIRKFNLMTPGRNPEEDDFTEDDEVVTNVTGTKISSTDRYAQLAEKIWLTLGDGSSELAKERLTETAHCTTRLRYKFNDTSVIDVNALKRINGVAGVNVLNEHQMQIVIGPEVQFIADNIDKIKNGELAVATMPIEEVAAVSVPTTPTSDVAVTPLTMVAVANGTLKPLADVPDETFASKMLGDGFAIVPNEGQIVAPVAGEITLIFPTQHAIGIKTADGTEVLVHMGVNTVELNGAPFEVQVTVGQTVAAGETLAQMDLIAIVASRKATDVIVVVTNHPEWQATLTTTATDVQRGTEVATLS</sequence>
<evidence type="ECO:0000256" key="6">
    <source>
        <dbReference type="ARBA" id="ARBA00022683"/>
    </source>
</evidence>
<dbReference type="EMBL" id="CAKKNS010000003">
    <property type="protein sequence ID" value="CAH0416634.1"/>
    <property type="molecule type" value="Genomic_DNA"/>
</dbReference>
<dbReference type="SUPFAM" id="SSF55604">
    <property type="entry name" value="Glucose permease domain IIB"/>
    <property type="match status" value="1"/>
</dbReference>
<evidence type="ECO:0000256" key="4">
    <source>
        <dbReference type="ARBA" id="ARBA00022597"/>
    </source>
</evidence>
<evidence type="ECO:0000256" key="9">
    <source>
        <dbReference type="ARBA" id="ARBA00023136"/>
    </source>
</evidence>
<name>A0ABM8Z5L8_9LACO</name>
<dbReference type="GO" id="GO:0016740">
    <property type="term" value="F:transferase activity"/>
    <property type="evidence" value="ECO:0007669"/>
    <property type="project" value="UniProtKB-KW"/>
</dbReference>
<evidence type="ECO:0000256" key="3">
    <source>
        <dbReference type="ARBA" id="ARBA00022475"/>
    </source>
</evidence>
<feature type="transmembrane region" description="Helical" evidence="11">
    <location>
        <begin position="77"/>
        <end position="99"/>
    </location>
</feature>
<gene>
    <name evidence="15" type="primary">ptsG</name>
    <name evidence="15" type="ORF">WFA24289_00942</name>
</gene>
<evidence type="ECO:0000256" key="1">
    <source>
        <dbReference type="ARBA" id="ARBA00004651"/>
    </source>
</evidence>
<dbReference type="EC" id="2.7.1.199" evidence="15"/>
<keyword evidence="8 11" id="KW-1133">Transmembrane helix</keyword>
<dbReference type="Gene3D" id="3.30.1360.60">
    <property type="entry name" value="Glucose permease domain IIB"/>
    <property type="match status" value="1"/>
</dbReference>
<dbReference type="PROSITE" id="PS00371">
    <property type="entry name" value="PTS_EIIA_TYPE_1_HIS"/>
    <property type="match status" value="1"/>
</dbReference>
<feature type="transmembrane region" description="Helical" evidence="11">
    <location>
        <begin position="350"/>
        <end position="371"/>
    </location>
</feature>
<dbReference type="PROSITE" id="PS51103">
    <property type="entry name" value="PTS_EIIC_TYPE_1"/>
    <property type="match status" value="1"/>
</dbReference>
<dbReference type="PANTHER" id="PTHR30009">
    <property type="entry name" value="CYTOCHROME C-TYPE SYNTHESIS PROTEIN AND PTS TRANSMEMBRANE COMPONENT"/>
    <property type="match status" value="1"/>
</dbReference>
<dbReference type="InterPro" id="IPR011055">
    <property type="entry name" value="Dup_hybrid_motif"/>
</dbReference>
<proteinExistence type="predicted"/>
<dbReference type="NCBIfam" id="TIGR01998">
    <property type="entry name" value="PTS-II-BC-nag"/>
    <property type="match status" value="1"/>
</dbReference>
<evidence type="ECO:0000256" key="10">
    <source>
        <dbReference type="PROSITE-ProRule" id="PRU00421"/>
    </source>
</evidence>
<keyword evidence="7 11" id="KW-0812">Transmembrane</keyword>
<dbReference type="Pfam" id="PF00358">
    <property type="entry name" value="PTS_EIIA_1"/>
    <property type="match status" value="1"/>
</dbReference>
<feature type="active site" description="Phosphocysteine intermediate; for EIIB activity" evidence="10">
    <location>
        <position position="438"/>
    </location>
</feature>
<dbReference type="PROSITE" id="PS51093">
    <property type="entry name" value="PTS_EIIA_TYPE_1"/>
    <property type="match status" value="1"/>
</dbReference>
<dbReference type="RefSeq" id="WP_230096674.1">
    <property type="nucleotide sequence ID" value="NZ_CAKKNS010000003.1"/>
</dbReference>
<evidence type="ECO:0000256" key="7">
    <source>
        <dbReference type="ARBA" id="ARBA00022692"/>
    </source>
</evidence>
<keyword evidence="4" id="KW-0762">Sugar transport</keyword>
<dbReference type="InterPro" id="IPR001127">
    <property type="entry name" value="PTS_EIIA_1_perm"/>
</dbReference>
<feature type="transmembrane region" description="Helical" evidence="11">
    <location>
        <begin position="12"/>
        <end position="33"/>
    </location>
</feature>
<evidence type="ECO:0000313" key="16">
    <source>
        <dbReference type="Proteomes" id="UP000789707"/>
    </source>
</evidence>
<feature type="transmembrane region" description="Helical" evidence="11">
    <location>
        <begin position="39"/>
        <end position="65"/>
    </location>
</feature>